<gene>
    <name evidence="2" type="ORF">B7P43_G12281</name>
</gene>
<dbReference type="Proteomes" id="UP000235965">
    <property type="component" value="Unassembled WGS sequence"/>
</dbReference>
<dbReference type="InParanoid" id="A0A2J7PUA3"/>
<feature type="transmembrane region" description="Helical" evidence="1">
    <location>
        <begin position="511"/>
        <end position="530"/>
    </location>
</feature>
<keyword evidence="1" id="KW-0472">Membrane</keyword>
<reference evidence="2 3" key="1">
    <citation type="submission" date="2017-12" db="EMBL/GenBank/DDBJ databases">
        <title>Hemimetabolous genomes reveal molecular basis of termite eusociality.</title>
        <authorList>
            <person name="Harrison M.C."/>
            <person name="Jongepier E."/>
            <person name="Robertson H.M."/>
            <person name="Arning N."/>
            <person name="Bitard-Feildel T."/>
            <person name="Chao H."/>
            <person name="Childers C.P."/>
            <person name="Dinh H."/>
            <person name="Doddapaneni H."/>
            <person name="Dugan S."/>
            <person name="Gowin J."/>
            <person name="Greiner C."/>
            <person name="Han Y."/>
            <person name="Hu H."/>
            <person name="Hughes D.S.T."/>
            <person name="Huylmans A.-K."/>
            <person name="Kemena C."/>
            <person name="Kremer L.P.M."/>
            <person name="Lee S.L."/>
            <person name="Lopez-Ezquerra A."/>
            <person name="Mallet L."/>
            <person name="Monroy-Kuhn J.M."/>
            <person name="Moser A."/>
            <person name="Murali S.C."/>
            <person name="Muzny D.M."/>
            <person name="Otani S."/>
            <person name="Piulachs M.-D."/>
            <person name="Poelchau M."/>
            <person name="Qu J."/>
            <person name="Schaub F."/>
            <person name="Wada-Katsumata A."/>
            <person name="Worley K.C."/>
            <person name="Xie Q."/>
            <person name="Ylla G."/>
            <person name="Poulsen M."/>
            <person name="Gibbs R.A."/>
            <person name="Schal C."/>
            <person name="Richards S."/>
            <person name="Belles X."/>
            <person name="Korb J."/>
            <person name="Bornberg-Bauer E."/>
        </authorList>
    </citation>
    <scope>NUCLEOTIDE SEQUENCE [LARGE SCALE GENOMIC DNA]</scope>
    <source>
        <tissue evidence="2">Whole body</tissue>
    </source>
</reference>
<accession>A0A2J7PUA3</accession>
<organism evidence="2 3">
    <name type="scientific">Cryptotermes secundus</name>
    <dbReference type="NCBI Taxonomy" id="105785"/>
    <lineage>
        <taxon>Eukaryota</taxon>
        <taxon>Metazoa</taxon>
        <taxon>Ecdysozoa</taxon>
        <taxon>Arthropoda</taxon>
        <taxon>Hexapoda</taxon>
        <taxon>Insecta</taxon>
        <taxon>Pterygota</taxon>
        <taxon>Neoptera</taxon>
        <taxon>Polyneoptera</taxon>
        <taxon>Dictyoptera</taxon>
        <taxon>Blattodea</taxon>
        <taxon>Blattoidea</taxon>
        <taxon>Termitoidae</taxon>
        <taxon>Kalotermitidae</taxon>
        <taxon>Cryptotermitinae</taxon>
        <taxon>Cryptotermes</taxon>
    </lineage>
</organism>
<dbReference type="EMBL" id="NEVH01021206">
    <property type="protein sequence ID" value="PNF19911.1"/>
    <property type="molecule type" value="Genomic_DNA"/>
</dbReference>
<comment type="caution">
    <text evidence="2">The sequence shown here is derived from an EMBL/GenBank/DDBJ whole genome shotgun (WGS) entry which is preliminary data.</text>
</comment>
<keyword evidence="3" id="KW-1185">Reference proteome</keyword>
<keyword evidence="1" id="KW-0812">Transmembrane</keyword>
<dbReference type="EMBL" id="NEVH01021206">
    <property type="protein sequence ID" value="PNF19910.1"/>
    <property type="molecule type" value="Genomic_DNA"/>
</dbReference>
<dbReference type="OrthoDB" id="6624493at2759"/>
<dbReference type="Pfam" id="PF12259">
    <property type="entry name" value="Baculo_F"/>
    <property type="match status" value="1"/>
</dbReference>
<evidence type="ECO:0000313" key="3">
    <source>
        <dbReference type="Proteomes" id="UP000235965"/>
    </source>
</evidence>
<keyword evidence="1" id="KW-1133">Transmembrane helix</keyword>
<sequence length="635" mass="74176">MIGTIRFYPMRWKVITYIDLEPTRELWKQTKLHQKRVTDFCQKIKDKNWYHYTDCATFGQYMKSKTKYIDSLKDLIAEYWTKSDEIPNHRLKRVVLNFVGEISKILFGTLTQSDAKNYNKHITELEREQKEFLHLSNEQMTVIKATITSVNTTLQKIDQNEKILKEGLTKLLNYSTHKFSEIEEEVHNVNLINEQSKIVQRGIDESQHSFEILIDAFVHAEQGSLQPQLVTAEKIKKLLETQKLPNGLDYPTFPFSELHRIITPTTHLHKKCLLYLCKTCYDSMIPEQSIRKEESTYNFTNCNKELIFTDSLRQHYGKMSINELTGCFQINEIMFVCKGEIPIYTYTPGLDCEATLLHPSTIKTPDTCEYNFFKLKKTFWIPLYKSNQWLFIAPEMETFTVLCPQGTSTLKLKGEGKLTLKPECKGYSSYVTLYAISTFYVNLTNDYVPSAPIDFDCCFEGVKDVNFEELPLHIPLVNVMSSVDDLRIISRKTEEVQQLIREQETKQNEKFYMITTSWGTAVAIICVIILCICCSCCCCKCCRNCFFWFWDKWSPKDCWQQTKERCCINIHNYNGSRVEYKKTNTSPVGSVKSLPEGDNVIVELKELKGRTGEISKSENEIDKVLRRTKNRRMFR</sequence>
<evidence type="ECO:0000313" key="2">
    <source>
        <dbReference type="EMBL" id="PNF19911.1"/>
    </source>
</evidence>
<dbReference type="AlphaFoldDB" id="A0A2J7PUA3"/>
<proteinExistence type="predicted"/>
<name>A0A2J7PUA3_9NEOP</name>
<evidence type="ECO:0008006" key="4">
    <source>
        <dbReference type="Google" id="ProtNLM"/>
    </source>
</evidence>
<evidence type="ECO:0000256" key="1">
    <source>
        <dbReference type="SAM" id="Phobius"/>
    </source>
</evidence>
<dbReference type="InterPro" id="IPR022048">
    <property type="entry name" value="Envelope_fusion-like"/>
</dbReference>
<protein>
    <recommendedName>
        <fullName evidence="4">Envelope fusion protein</fullName>
    </recommendedName>
</protein>